<keyword evidence="3" id="KW-1133">Transmembrane helix</keyword>
<dbReference type="AlphaFoldDB" id="A0A3Q1GJ22"/>
<keyword evidence="5" id="KW-1185">Reference proteome</keyword>
<dbReference type="GO" id="GO:0008289">
    <property type="term" value="F:lipid binding"/>
    <property type="evidence" value="ECO:0007669"/>
    <property type="project" value="InterPro"/>
</dbReference>
<sequence length="253" mass="26562">MVKAEQLSDAIQVYIKKMSERDETLKQHIYELRCVADNLDKVSKGTKIAGITGGATTVAGGVAAAAGVILSPFTLGASLALTAVGVGVAAAGGVTGASAAIANKVTRSDEVITEIQACLKVISDGMEQLRQHGLSTLIGTKMDSARLTKVVELAVKGGASASALEANSKASGLIKGFALGMDSFYIQGKDGPKVKKGLESKFAKKIRSLAEDLETGLDELIKMKDMFRERTTVKERGHTHKKKSHGNTTDLNM</sequence>
<evidence type="ECO:0000313" key="4">
    <source>
        <dbReference type="Ensembl" id="ENSAPOP00000030468.1"/>
    </source>
</evidence>
<dbReference type="GO" id="GO:0016020">
    <property type="term" value="C:membrane"/>
    <property type="evidence" value="ECO:0007669"/>
    <property type="project" value="TreeGrafter"/>
</dbReference>
<comment type="similarity">
    <text evidence="1">Belongs to the apolipoprotein L family.</text>
</comment>
<feature type="transmembrane region" description="Helical" evidence="3">
    <location>
        <begin position="48"/>
        <end position="73"/>
    </location>
</feature>
<dbReference type="Ensembl" id="ENSAPOT00000022548.1">
    <property type="protein sequence ID" value="ENSAPOP00000030468.1"/>
    <property type="gene ID" value="ENSAPOG00000017065.1"/>
</dbReference>
<reference evidence="4" key="2">
    <citation type="submission" date="2025-09" db="UniProtKB">
        <authorList>
            <consortium name="Ensembl"/>
        </authorList>
    </citation>
    <scope>IDENTIFICATION</scope>
</reference>
<dbReference type="GO" id="GO:0005576">
    <property type="term" value="C:extracellular region"/>
    <property type="evidence" value="ECO:0007669"/>
    <property type="project" value="InterPro"/>
</dbReference>
<evidence type="ECO:0000256" key="2">
    <source>
        <dbReference type="SAM" id="MobiDB-lite"/>
    </source>
</evidence>
<dbReference type="GO" id="GO:0042157">
    <property type="term" value="P:lipoprotein metabolic process"/>
    <property type="evidence" value="ECO:0007669"/>
    <property type="project" value="InterPro"/>
</dbReference>
<dbReference type="GO" id="GO:0006869">
    <property type="term" value="P:lipid transport"/>
    <property type="evidence" value="ECO:0007669"/>
    <property type="project" value="InterPro"/>
</dbReference>
<dbReference type="PANTHER" id="PTHR14096">
    <property type="entry name" value="APOLIPOPROTEIN L"/>
    <property type="match status" value="1"/>
</dbReference>
<reference evidence="4" key="1">
    <citation type="submission" date="2025-08" db="UniProtKB">
        <authorList>
            <consortium name="Ensembl"/>
        </authorList>
    </citation>
    <scope>IDENTIFICATION</scope>
</reference>
<dbReference type="InterPro" id="IPR008405">
    <property type="entry name" value="ApoL"/>
</dbReference>
<dbReference type="GeneTree" id="ENSGT01030000234599"/>
<evidence type="ECO:0000256" key="3">
    <source>
        <dbReference type="SAM" id="Phobius"/>
    </source>
</evidence>
<keyword evidence="3" id="KW-0472">Membrane</keyword>
<evidence type="ECO:0000256" key="1">
    <source>
        <dbReference type="ARBA" id="ARBA00010090"/>
    </source>
</evidence>
<organism evidence="4 5">
    <name type="scientific">Acanthochromis polyacanthus</name>
    <name type="common">spiny chromis</name>
    <dbReference type="NCBI Taxonomy" id="80966"/>
    <lineage>
        <taxon>Eukaryota</taxon>
        <taxon>Metazoa</taxon>
        <taxon>Chordata</taxon>
        <taxon>Craniata</taxon>
        <taxon>Vertebrata</taxon>
        <taxon>Euteleostomi</taxon>
        <taxon>Actinopterygii</taxon>
        <taxon>Neopterygii</taxon>
        <taxon>Teleostei</taxon>
        <taxon>Neoteleostei</taxon>
        <taxon>Acanthomorphata</taxon>
        <taxon>Ovalentaria</taxon>
        <taxon>Pomacentridae</taxon>
        <taxon>Acanthochromis</taxon>
    </lineage>
</organism>
<feature type="transmembrane region" description="Helical" evidence="3">
    <location>
        <begin position="79"/>
        <end position="102"/>
    </location>
</feature>
<dbReference type="Proteomes" id="UP000257200">
    <property type="component" value="Unplaced"/>
</dbReference>
<feature type="region of interest" description="Disordered" evidence="2">
    <location>
        <begin position="230"/>
        <end position="253"/>
    </location>
</feature>
<dbReference type="STRING" id="80966.ENSAPOP00000030468"/>
<dbReference type="PANTHER" id="PTHR14096:SF59">
    <property type="entry name" value="APOLIPOPROTEIN L, 1 ISOFORM X1"/>
    <property type="match status" value="1"/>
</dbReference>
<keyword evidence="3" id="KW-0812">Transmembrane</keyword>
<name>A0A3Q1GJ22_9TELE</name>
<dbReference type="Pfam" id="PF05461">
    <property type="entry name" value="ApoL"/>
    <property type="match status" value="1"/>
</dbReference>
<proteinExistence type="inferred from homology"/>
<evidence type="ECO:0000313" key="5">
    <source>
        <dbReference type="Proteomes" id="UP000257200"/>
    </source>
</evidence>
<dbReference type="InParanoid" id="A0A3Q1GJ22"/>
<protein>
    <submittedName>
        <fullName evidence="4">Apolipoprotein L3-like</fullName>
    </submittedName>
</protein>
<accession>A0A3Q1GJ22</accession>